<dbReference type="Proteomes" id="UP001642260">
    <property type="component" value="Unassembled WGS sequence"/>
</dbReference>
<accession>A0ABC8KGM5</accession>
<comment type="caution">
    <text evidence="3">The sequence shown here is derived from an EMBL/GenBank/DDBJ whole genome shotgun (WGS) entry which is preliminary data.</text>
</comment>
<keyword evidence="4" id="KW-1185">Reference proteome</keyword>
<keyword evidence="1" id="KW-0812">Transmembrane</keyword>
<evidence type="ECO:0000256" key="1">
    <source>
        <dbReference type="RuleBase" id="RU003827"/>
    </source>
</evidence>
<gene>
    <name evidence="3" type="ORF">ERUC_LOCUS23616</name>
</gene>
<dbReference type="GO" id="GO:0016020">
    <property type="term" value="C:membrane"/>
    <property type="evidence" value="ECO:0007669"/>
    <property type="project" value="UniProtKB-SubCell"/>
</dbReference>
<keyword evidence="1" id="KW-0472">Membrane</keyword>
<evidence type="ECO:0000313" key="3">
    <source>
        <dbReference type="EMBL" id="CAH8357860.1"/>
    </source>
</evidence>
<name>A0ABC8KGM5_ERUVS</name>
<dbReference type="Pfam" id="PF01105">
    <property type="entry name" value="EMP24_GP25L"/>
    <property type="match status" value="1"/>
</dbReference>
<evidence type="ECO:0000259" key="2">
    <source>
        <dbReference type="PROSITE" id="PS50866"/>
    </source>
</evidence>
<dbReference type="EMBL" id="CAKOAT010238487">
    <property type="protein sequence ID" value="CAH8357860.1"/>
    <property type="molecule type" value="Genomic_DNA"/>
</dbReference>
<comment type="similarity">
    <text evidence="1">Belongs to the EMP24/GP25L family.</text>
</comment>
<sequence>MSSFWRIISSYLRSFCRTYYIRQGDVPIQKQSTPFSNVTHGEFAFTTKESGNYIACFWADAKSHGNKNVSINVEWKTGIAAEDWASIAKKEKLERSRHEDSE</sequence>
<organism evidence="3 4">
    <name type="scientific">Eruca vesicaria subsp. sativa</name>
    <name type="common">Garden rocket</name>
    <name type="synonym">Eruca sativa</name>
    <dbReference type="NCBI Taxonomy" id="29727"/>
    <lineage>
        <taxon>Eukaryota</taxon>
        <taxon>Viridiplantae</taxon>
        <taxon>Streptophyta</taxon>
        <taxon>Embryophyta</taxon>
        <taxon>Tracheophyta</taxon>
        <taxon>Spermatophyta</taxon>
        <taxon>Magnoliopsida</taxon>
        <taxon>eudicotyledons</taxon>
        <taxon>Gunneridae</taxon>
        <taxon>Pentapetalae</taxon>
        <taxon>rosids</taxon>
        <taxon>malvids</taxon>
        <taxon>Brassicales</taxon>
        <taxon>Brassicaceae</taxon>
        <taxon>Brassiceae</taxon>
        <taxon>Eruca</taxon>
    </lineage>
</organism>
<feature type="domain" description="GOLD" evidence="2">
    <location>
        <begin position="1"/>
        <end position="79"/>
    </location>
</feature>
<dbReference type="PROSITE" id="PS50866">
    <property type="entry name" value="GOLD"/>
    <property type="match status" value="1"/>
</dbReference>
<dbReference type="InterPro" id="IPR009038">
    <property type="entry name" value="GOLD_dom"/>
</dbReference>
<reference evidence="3 4" key="1">
    <citation type="submission" date="2022-03" db="EMBL/GenBank/DDBJ databases">
        <authorList>
            <person name="Macdonald S."/>
            <person name="Ahmed S."/>
            <person name="Newling K."/>
        </authorList>
    </citation>
    <scope>NUCLEOTIDE SEQUENCE [LARGE SCALE GENOMIC DNA]</scope>
</reference>
<proteinExistence type="inferred from homology"/>
<evidence type="ECO:0000313" key="4">
    <source>
        <dbReference type="Proteomes" id="UP001642260"/>
    </source>
</evidence>
<comment type="subcellular location">
    <subcellularLocation>
        <location evidence="1">Membrane</location>
        <topology evidence="1">Single-pass type I membrane protein</topology>
    </subcellularLocation>
</comment>
<protein>
    <recommendedName>
        <fullName evidence="2">GOLD domain-containing protein</fullName>
    </recommendedName>
</protein>
<dbReference type="AlphaFoldDB" id="A0ABC8KGM5"/>